<evidence type="ECO:0000256" key="1">
    <source>
        <dbReference type="ARBA" id="ARBA00022475"/>
    </source>
</evidence>
<dbReference type="NCBIfam" id="TIGR00997">
    <property type="entry name" value="ispZ"/>
    <property type="match status" value="1"/>
</dbReference>
<keyword evidence="4 5" id="KW-0472">Membrane</keyword>
<feature type="transmembrane region" description="Helical" evidence="5">
    <location>
        <begin position="117"/>
        <end position="139"/>
    </location>
</feature>
<dbReference type="HAMAP" id="MF_00189">
    <property type="entry name" value="YciB"/>
    <property type="match status" value="1"/>
</dbReference>
<dbReference type="NCBIfam" id="NF001325">
    <property type="entry name" value="PRK00259.1-3"/>
    <property type="match status" value="1"/>
</dbReference>
<dbReference type="Pfam" id="PF04279">
    <property type="entry name" value="IspA"/>
    <property type="match status" value="1"/>
</dbReference>
<dbReference type="AlphaFoldDB" id="A0A840BKG6"/>
<name>A0A840BKG6_9RHOO</name>
<evidence type="ECO:0000256" key="4">
    <source>
        <dbReference type="ARBA" id="ARBA00023136"/>
    </source>
</evidence>
<evidence type="ECO:0000313" key="6">
    <source>
        <dbReference type="EMBL" id="MBB4011376.1"/>
    </source>
</evidence>
<evidence type="ECO:0000256" key="3">
    <source>
        <dbReference type="ARBA" id="ARBA00022989"/>
    </source>
</evidence>
<keyword evidence="1 5" id="KW-1003">Cell membrane</keyword>
<gene>
    <name evidence="5" type="primary">yciB</name>
    <name evidence="6" type="ORF">GGR36_000684</name>
</gene>
<feature type="transmembrane region" description="Helical" evidence="5">
    <location>
        <begin position="151"/>
        <end position="173"/>
    </location>
</feature>
<feature type="transmembrane region" description="Helical" evidence="5">
    <location>
        <begin position="22"/>
        <end position="43"/>
    </location>
</feature>
<evidence type="ECO:0000256" key="5">
    <source>
        <dbReference type="HAMAP-Rule" id="MF_00189"/>
    </source>
</evidence>
<feature type="transmembrane region" description="Helical" evidence="5">
    <location>
        <begin position="80"/>
        <end position="96"/>
    </location>
</feature>
<organism evidence="6 7">
    <name type="scientific">Niveibacterium umoris</name>
    <dbReference type="NCBI Taxonomy" id="1193620"/>
    <lineage>
        <taxon>Bacteria</taxon>
        <taxon>Pseudomonadati</taxon>
        <taxon>Pseudomonadota</taxon>
        <taxon>Betaproteobacteria</taxon>
        <taxon>Rhodocyclales</taxon>
        <taxon>Rhodocyclaceae</taxon>
        <taxon>Niveibacterium</taxon>
    </lineage>
</organism>
<keyword evidence="3 5" id="KW-1133">Transmembrane helix</keyword>
<dbReference type="PANTHER" id="PTHR36917:SF1">
    <property type="entry name" value="INNER MEMBRANE-SPANNING PROTEIN YCIB"/>
    <property type="match status" value="1"/>
</dbReference>
<dbReference type="Proteomes" id="UP000561045">
    <property type="component" value="Unassembled WGS sequence"/>
</dbReference>
<evidence type="ECO:0000313" key="7">
    <source>
        <dbReference type="Proteomes" id="UP000561045"/>
    </source>
</evidence>
<keyword evidence="2 5" id="KW-0812">Transmembrane</keyword>
<protein>
    <recommendedName>
        <fullName evidence="5">Inner membrane-spanning protein YciB</fullName>
    </recommendedName>
</protein>
<accession>A0A840BKG6</accession>
<dbReference type="GO" id="GO:0005886">
    <property type="term" value="C:plasma membrane"/>
    <property type="evidence" value="ECO:0007669"/>
    <property type="project" value="UniProtKB-SubCell"/>
</dbReference>
<keyword evidence="7" id="KW-1185">Reference proteome</keyword>
<comment type="caution">
    <text evidence="6">The sequence shown here is derived from an EMBL/GenBank/DDBJ whole genome shotgun (WGS) entry which is preliminary data.</text>
</comment>
<dbReference type="EMBL" id="JACIET010000001">
    <property type="protein sequence ID" value="MBB4011376.1"/>
    <property type="molecule type" value="Genomic_DNA"/>
</dbReference>
<dbReference type="PANTHER" id="PTHR36917">
    <property type="entry name" value="INTRACELLULAR SEPTATION PROTEIN A-RELATED"/>
    <property type="match status" value="1"/>
</dbReference>
<evidence type="ECO:0000256" key="2">
    <source>
        <dbReference type="ARBA" id="ARBA00022692"/>
    </source>
</evidence>
<comment type="similarity">
    <text evidence="5">Belongs to the YciB family.</text>
</comment>
<comment type="subcellular location">
    <subcellularLocation>
        <location evidence="5">Cell inner membrane</location>
        <topology evidence="5">Multi-pass membrane protein</topology>
    </subcellularLocation>
</comment>
<comment type="function">
    <text evidence="5">Plays a role in cell envelope biogenesis, maintenance of cell envelope integrity and membrane homeostasis.</text>
</comment>
<reference evidence="6 7" key="1">
    <citation type="submission" date="2020-08" db="EMBL/GenBank/DDBJ databases">
        <title>Genomic Encyclopedia of Type Strains, Phase IV (KMG-IV): sequencing the most valuable type-strain genomes for metagenomic binning, comparative biology and taxonomic classification.</title>
        <authorList>
            <person name="Goeker M."/>
        </authorList>
    </citation>
    <scope>NUCLEOTIDE SEQUENCE [LARGE SCALE GENOMIC DNA]</scope>
    <source>
        <strain evidence="6 7">DSM 106739</strain>
    </source>
</reference>
<dbReference type="InterPro" id="IPR006008">
    <property type="entry name" value="YciB"/>
</dbReference>
<sequence length="178" mass="20399">MKILFEIFPVLLFFVAYKFADIYVATGVAMAATVIQLGWALTIRRKVEPMMWFSAVIVVIFGSLTLVLHDPTFIKWKPTIIYWGMAVAMAVTRWGFKRNPMKSIFSSQLELPEEAWVKLNNSWMAFFAAMGVINIAVAYQFSESVWVNFKLFGGTGLMILFVIAQSLMLSRYLDEERK</sequence>
<keyword evidence="5" id="KW-0997">Cell inner membrane</keyword>
<feature type="transmembrane region" description="Helical" evidence="5">
    <location>
        <begin position="50"/>
        <end position="68"/>
    </location>
</feature>
<proteinExistence type="inferred from homology"/>
<dbReference type="RefSeq" id="WP_183631863.1">
    <property type="nucleotide sequence ID" value="NZ_BAABLE010000011.1"/>
</dbReference>